<dbReference type="RefSeq" id="WP_176233012.1">
    <property type="nucleotide sequence ID" value="NZ_BLRY01000007.1"/>
</dbReference>
<dbReference type="Proteomes" id="UP000591948">
    <property type="component" value="Unassembled WGS sequence"/>
</dbReference>
<reference evidence="2 3" key="1">
    <citation type="journal article" date="2020" name="Front. Microbiol.">
        <title>Single-cell genomics of novel Actinobacteria with the Wood-Ljungdahl pathway discovered in a serpentinizing system.</title>
        <authorList>
            <person name="Merino N."/>
            <person name="Kawai M."/>
            <person name="Boyd E.S."/>
            <person name="Colman D.R."/>
            <person name="McGlynn S.E."/>
            <person name="Nealson K.H."/>
            <person name="Kurokawa K."/>
            <person name="Hongoh Y."/>
        </authorList>
    </citation>
    <scope>NUCLEOTIDE SEQUENCE [LARGE SCALE GENOMIC DNA]</scope>
    <source>
        <strain evidence="2 3">S33</strain>
    </source>
</reference>
<feature type="transmembrane region" description="Helical" evidence="1">
    <location>
        <begin position="49"/>
        <end position="72"/>
    </location>
</feature>
<sequence>MEQTKRPEKSRGRKIALGCLGSGISTILLALVLGAIVNLEVGSSNYRVTAFQVIYLVDVIIVVETVVVGIMYRRWDRAA</sequence>
<name>A0A6V8P3C9_9ACTN</name>
<keyword evidence="1" id="KW-0472">Membrane</keyword>
<evidence type="ECO:0000313" key="3">
    <source>
        <dbReference type="Proteomes" id="UP000591948"/>
    </source>
</evidence>
<dbReference type="EMBL" id="BLRY01000007">
    <property type="protein sequence ID" value="GFP26857.1"/>
    <property type="molecule type" value="Genomic_DNA"/>
</dbReference>
<proteinExistence type="predicted"/>
<protein>
    <submittedName>
        <fullName evidence="2">Uncharacterized protein</fullName>
    </submittedName>
</protein>
<dbReference type="AlphaFoldDB" id="A0A6V8P3C9"/>
<accession>A0A6V8P3C9</accession>
<evidence type="ECO:0000313" key="2">
    <source>
        <dbReference type="EMBL" id="GFP26857.1"/>
    </source>
</evidence>
<feature type="transmembrane region" description="Helical" evidence="1">
    <location>
        <begin position="15"/>
        <end position="37"/>
    </location>
</feature>
<organism evidence="2 3">
    <name type="scientific">Candidatus Hakubella thermalkaliphila</name>
    <dbReference type="NCBI Taxonomy" id="2754717"/>
    <lineage>
        <taxon>Bacteria</taxon>
        <taxon>Bacillati</taxon>
        <taxon>Actinomycetota</taxon>
        <taxon>Actinomycetota incertae sedis</taxon>
        <taxon>Candidatus Hakubellales</taxon>
        <taxon>Candidatus Hakubellaceae</taxon>
        <taxon>Candidatus Hakubella</taxon>
    </lineage>
</organism>
<keyword evidence="3" id="KW-1185">Reference proteome</keyword>
<keyword evidence="1" id="KW-1133">Transmembrane helix</keyword>
<gene>
    <name evidence="2" type="ORF">HKBW3S33_00271</name>
</gene>
<keyword evidence="1" id="KW-0812">Transmembrane</keyword>
<evidence type="ECO:0000256" key="1">
    <source>
        <dbReference type="SAM" id="Phobius"/>
    </source>
</evidence>
<comment type="caution">
    <text evidence="2">The sequence shown here is derived from an EMBL/GenBank/DDBJ whole genome shotgun (WGS) entry which is preliminary data.</text>
</comment>